<dbReference type="InterPro" id="IPR011001">
    <property type="entry name" value="Saposin-like"/>
</dbReference>
<feature type="non-terminal residue" evidence="3">
    <location>
        <position position="86"/>
    </location>
</feature>
<dbReference type="InterPro" id="IPR008138">
    <property type="entry name" value="SapB_2"/>
</dbReference>
<evidence type="ECO:0000313" key="3">
    <source>
        <dbReference type="EMBL" id="NXA91031.1"/>
    </source>
</evidence>
<keyword evidence="1" id="KW-1015">Disulfide bond</keyword>
<gene>
    <name evidence="3" type="primary">Psap_0</name>
    <name evidence="3" type="ORF">MELVER_R11032</name>
</gene>
<dbReference type="Pfam" id="PF03489">
    <property type="entry name" value="SapB_2"/>
    <property type="match status" value="1"/>
</dbReference>
<accession>A0A7K7ZPJ2</accession>
<dbReference type="GO" id="GO:0044194">
    <property type="term" value="C:cytolytic granule"/>
    <property type="evidence" value="ECO:0007669"/>
    <property type="project" value="TreeGrafter"/>
</dbReference>
<keyword evidence="4" id="KW-1185">Reference proteome</keyword>
<comment type="caution">
    <text evidence="3">The sequence shown here is derived from an EMBL/GenBank/DDBJ whole genome shotgun (WGS) entry which is preliminary data.</text>
</comment>
<dbReference type="PANTHER" id="PTHR15541">
    <property type="entry name" value="GRANULYSIN RELATED"/>
    <property type="match status" value="1"/>
</dbReference>
<organism evidence="3 4">
    <name type="scientific">Melanocharis versteri</name>
    <name type="common">Fan-tailed berrypecker</name>
    <dbReference type="NCBI Taxonomy" id="254552"/>
    <lineage>
        <taxon>Eukaryota</taxon>
        <taxon>Metazoa</taxon>
        <taxon>Chordata</taxon>
        <taxon>Craniata</taxon>
        <taxon>Vertebrata</taxon>
        <taxon>Euteleostomi</taxon>
        <taxon>Archelosauria</taxon>
        <taxon>Archosauria</taxon>
        <taxon>Dinosauria</taxon>
        <taxon>Saurischia</taxon>
        <taxon>Theropoda</taxon>
        <taxon>Coelurosauria</taxon>
        <taxon>Aves</taxon>
        <taxon>Neognathae</taxon>
        <taxon>Neoaves</taxon>
        <taxon>Telluraves</taxon>
        <taxon>Australaves</taxon>
        <taxon>Passeriformes</taxon>
        <taxon>Passeroidea</taxon>
        <taxon>Melanocharitidae</taxon>
        <taxon>Melanocharis</taxon>
    </lineage>
</organism>
<sequence>DGVAQGRKIKCSLCTKALKKIQALAGDDPDEAAVAAALQKGCRALGRVVNKLCQRLVSKYQDQITEGLQNGDMPQDICTAIGICRS</sequence>
<evidence type="ECO:0000256" key="1">
    <source>
        <dbReference type="ARBA" id="ARBA00023157"/>
    </source>
</evidence>
<dbReference type="GO" id="GO:0042742">
    <property type="term" value="P:defense response to bacterium"/>
    <property type="evidence" value="ECO:0007669"/>
    <property type="project" value="InterPro"/>
</dbReference>
<proteinExistence type="predicted"/>
<dbReference type="SMART" id="SM00741">
    <property type="entry name" value="SapB"/>
    <property type="match status" value="1"/>
</dbReference>
<dbReference type="InterPro" id="IPR008139">
    <property type="entry name" value="SaposinB_dom"/>
</dbReference>
<reference evidence="3 4" key="1">
    <citation type="submission" date="2019-09" db="EMBL/GenBank/DDBJ databases">
        <title>Bird 10,000 Genomes (B10K) Project - Family phase.</title>
        <authorList>
            <person name="Zhang G."/>
        </authorList>
    </citation>
    <scope>NUCLEOTIDE SEQUENCE [LARGE SCALE GENOMIC DNA]</scope>
    <source>
        <strain evidence="3">B10K-DU-029-37</strain>
        <tissue evidence="3">Liver</tissue>
    </source>
</reference>
<dbReference type="PROSITE" id="PS50015">
    <property type="entry name" value="SAP_B"/>
    <property type="match status" value="1"/>
</dbReference>
<dbReference type="InterPro" id="IPR038847">
    <property type="entry name" value="Granulysin-like"/>
</dbReference>
<dbReference type="SUPFAM" id="SSF47862">
    <property type="entry name" value="Saposin"/>
    <property type="match status" value="1"/>
</dbReference>
<dbReference type="Gene3D" id="1.10.225.10">
    <property type="entry name" value="Saposin-like"/>
    <property type="match status" value="1"/>
</dbReference>
<dbReference type="PANTHER" id="PTHR15541:SF2">
    <property type="entry name" value="GRANULYSIN"/>
    <property type="match status" value="1"/>
</dbReference>
<name>A0A7K7ZPJ2_9PASE</name>
<dbReference type="Proteomes" id="UP000538725">
    <property type="component" value="Unassembled WGS sequence"/>
</dbReference>
<dbReference type="GO" id="GO:0061844">
    <property type="term" value="P:antimicrobial humoral immune response mediated by antimicrobial peptide"/>
    <property type="evidence" value="ECO:0007669"/>
    <property type="project" value="TreeGrafter"/>
</dbReference>
<feature type="non-terminal residue" evidence="3">
    <location>
        <position position="1"/>
    </location>
</feature>
<protein>
    <submittedName>
        <fullName evidence="3">SAP protein</fullName>
    </submittedName>
</protein>
<evidence type="ECO:0000313" key="4">
    <source>
        <dbReference type="Proteomes" id="UP000538725"/>
    </source>
</evidence>
<evidence type="ECO:0000259" key="2">
    <source>
        <dbReference type="PROSITE" id="PS50015"/>
    </source>
</evidence>
<dbReference type="EMBL" id="VZTG01004888">
    <property type="protein sequence ID" value="NXA91031.1"/>
    <property type="molecule type" value="Genomic_DNA"/>
</dbReference>
<dbReference type="GO" id="GO:0031640">
    <property type="term" value="P:killing of cells of another organism"/>
    <property type="evidence" value="ECO:0007669"/>
    <property type="project" value="TreeGrafter"/>
</dbReference>
<feature type="domain" description="Saposin B-type" evidence="2">
    <location>
        <begin position="7"/>
        <end position="86"/>
    </location>
</feature>
<dbReference type="AlphaFoldDB" id="A0A7K7ZPJ2"/>